<protein>
    <submittedName>
        <fullName evidence="1">Uncharacterized protein</fullName>
    </submittedName>
</protein>
<organism evidence="1">
    <name type="scientific">marine metagenome</name>
    <dbReference type="NCBI Taxonomy" id="408172"/>
    <lineage>
        <taxon>unclassified sequences</taxon>
        <taxon>metagenomes</taxon>
        <taxon>ecological metagenomes</taxon>
    </lineage>
</organism>
<dbReference type="AlphaFoldDB" id="A0A381P1I9"/>
<evidence type="ECO:0000313" key="1">
    <source>
        <dbReference type="EMBL" id="SUZ60720.1"/>
    </source>
</evidence>
<dbReference type="EMBL" id="UINC01000761">
    <property type="protein sequence ID" value="SUZ60720.1"/>
    <property type="molecule type" value="Genomic_DNA"/>
</dbReference>
<proteinExistence type="predicted"/>
<sequence>VRDGNIMRKTRWNDKLSFICNVIMGKQKPMSKINYTPEMVETAIKAYKADVPLETIAFELDRSVRSVRSKLVREGVYIAKQKPIAIKSNVPTKKELLRDLEVVAPFAVTGFENATKDALQSLINEFERLKDG</sequence>
<reference evidence="1" key="1">
    <citation type="submission" date="2018-05" db="EMBL/GenBank/DDBJ databases">
        <authorList>
            <person name="Lanie J.A."/>
            <person name="Ng W.-L."/>
            <person name="Kazmierczak K.M."/>
            <person name="Andrzejewski T.M."/>
            <person name="Davidsen T.M."/>
            <person name="Wayne K.J."/>
            <person name="Tettelin H."/>
            <person name="Glass J.I."/>
            <person name="Rusch D."/>
            <person name="Podicherti R."/>
            <person name="Tsui H.-C.T."/>
            <person name="Winkler M.E."/>
        </authorList>
    </citation>
    <scope>NUCLEOTIDE SEQUENCE</scope>
</reference>
<gene>
    <name evidence="1" type="ORF">METZ01_LOCUS13574</name>
</gene>
<name>A0A381P1I9_9ZZZZ</name>
<accession>A0A381P1I9</accession>
<feature type="non-terminal residue" evidence="1">
    <location>
        <position position="1"/>
    </location>
</feature>